<dbReference type="STRING" id="1173022.Cri9333_3274"/>
<evidence type="ECO:0000313" key="2">
    <source>
        <dbReference type="EMBL" id="AFZ14105.1"/>
    </source>
</evidence>
<dbReference type="Pfam" id="PF12263">
    <property type="entry name" value="DUF3611"/>
    <property type="match status" value="1"/>
</dbReference>
<dbReference type="RefSeq" id="WP_015204211.1">
    <property type="nucleotide sequence ID" value="NC_019753.1"/>
</dbReference>
<evidence type="ECO:0008006" key="4">
    <source>
        <dbReference type="Google" id="ProtNLM"/>
    </source>
</evidence>
<keyword evidence="1" id="KW-1133">Transmembrane helix</keyword>
<reference evidence="2 3" key="1">
    <citation type="submission" date="2012-06" db="EMBL/GenBank/DDBJ databases">
        <title>Finished chromosome of genome of Crinalium epipsammum PCC 9333.</title>
        <authorList>
            <consortium name="US DOE Joint Genome Institute"/>
            <person name="Gugger M."/>
            <person name="Coursin T."/>
            <person name="Rippka R."/>
            <person name="Tandeau De Marsac N."/>
            <person name="Huntemann M."/>
            <person name="Wei C.-L."/>
            <person name="Han J."/>
            <person name="Detter J.C."/>
            <person name="Han C."/>
            <person name="Tapia R."/>
            <person name="Davenport K."/>
            <person name="Daligault H."/>
            <person name="Erkkila T."/>
            <person name="Gu W."/>
            <person name="Munk A.C.C."/>
            <person name="Teshima H."/>
            <person name="Xu Y."/>
            <person name="Chain P."/>
            <person name="Chen A."/>
            <person name="Krypides N."/>
            <person name="Mavromatis K."/>
            <person name="Markowitz V."/>
            <person name="Szeto E."/>
            <person name="Ivanova N."/>
            <person name="Mikhailova N."/>
            <person name="Ovchinnikova G."/>
            <person name="Pagani I."/>
            <person name="Pati A."/>
            <person name="Goodwin L."/>
            <person name="Peters L."/>
            <person name="Pitluck S."/>
            <person name="Woyke T."/>
            <person name="Kerfeld C."/>
        </authorList>
    </citation>
    <scope>NUCLEOTIDE SEQUENCE [LARGE SCALE GENOMIC DNA]</scope>
    <source>
        <strain evidence="2 3">PCC 9333</strain>
    </source>
</reference>
<dbReference type="eggNOG" id="COG3038">
    <property type="taxonomic scope" value="Bacteria"/>
</dbReference>
<feature type="transmembrane region" description="Helical" evidence="1">
    <location>
        <begin position="108"/>
        <end position="136"/>
    </location>
</feature>
<feature type="transmembrane region" description="Helical" evidence="1">
    <location>
        <begin position="60"/>
        <end position="82"/>
    </location>
</feature>
<dbReference type="AlphaFoldDB" id="K9W3V3"/>
<dbReference type="OrthoDB" id="5766633at2"/>
<dbReference type="PANTHER" id="PTHR34548:SF2">
    <property type="entry name" value="PROTEIN TIC 21, CHLOROPLASTIC"/>
    <property type="match status" value="1"/>
</dbReference>
<dbReference type="PATRIC" id="fig|1173022.3.peg.3539"/>
<accession>K9W3V3</accession>
<keyword evidence="1" id="KW-0812">Transmembrane</keyword>
<name>K9W3V3_9CYAN</name>
<gene>
    <name evidence="2" type="ORF">Cri9333_3274</name>
</gene>
<keyword evidence="3" id="KW-1185">Reference proteome</keyword>
<keyword evidence="1" id="KW-0472">Membrane</keyword>
<proteinExistence type="predicted"/>
<dbReference type="PANTHER" id="PTHR34548">
    <property type="entry name" value="PROTEIN TIC 21, CHLOROPLASTIC"/>
    <property type="match status" value="1"/>
</dbReference>
<organism evidence="2 3">
    <name type="scientific">Crinalium epipsammum PCC 9333</name>
    <dbReference type="NCBI Taxonomy" id="1173022"/>
    <lineage>
        <taxon>Bacteria</taxon>
        <taxon>Bacillati</taxon>
        <taxon>Cyanobacteriota</taxon>
        <taxon>Cyanophyceae</taxon>
        <taxon>Gomontiellales</taxon>
        <taxon>Gomontiellaceae</taxon>
        <taxon>Crinalium</taxon>
    </lineage>
</organism>
<dbReference type="EMBL" id="CP003620">
    <property type="protein sequence ID" value="AFZ14105.1"/>
    <property type="molecule type" value="Genomic_DNA"/>
</dbReference>
<evidence type="ECO:0000313" key="3">
    <source>
        <dbReference type="Proteomes" id="UP000010472"/>
    </source>
</evidence>
<evidence type="ECO:0000256" key="1">
    <source>
        <dbReference type="SAM" id="Phobius"/>
    </source>
</evidence>
<protein>
    <recommendedName>
        <fullName evidence="4">DUF3611 family protein</fullName>
    </recommendedName>
</protein>
<dbReference type="Proteomes" id="UP000010472">
    <property type="component" value="Chromosome"/>
</dbReference>
<feature type="transmembrane region" description="Helical" evidence="1">
    <location>
        <begin position="29"/>
        <end position="48"/>
    </location>
</feature>
<dbReference type="HOGENOM" id="CLU_083138_1_1_3"/>
<sequence>METKSESHSLSPTIEGIATTFRITGWIDFWLQLALVVVCSFTLLFAISGRNFSTETTSGIGVGIFWAVCGLLSLCFSAFLAFRYTRIAKGLHNPKTDLRPKKADTVQLLRLGVIVGLVGILLFLLGAGATLGVLVAKSVSQPPGVAITDPNRIVRALDVFVAVANVNGIAAHFVGTVSAIFLLERIHR</sequence>
<dbReference type="KEGG" id="cep:Cri9333_3274"/>
<feature type="transmembrane region" description="Helical" evidence="1">
    <location>
        <begin position="156"/>
        <end position="183"/>
    </location>
</feature>
<dbReference type="InterPro" id="IPR022051">
    <property type="entry name" value="DUF3611"/>
</dbReference>